<organism evidence="7 8">
    <name type="scientific">Amylocarpus encephaloides</name>
    <dbReference type="NCBI Taxonomy" id="45428"/>
    <lineage>
        <taxon>Eukaryota</taxon>
        <taxon>Fungi</taxon>
        <taxon>Dikarya</taxon>
        <taxon>Ascomycota</taxon>
        <taxon>Pezizomycotina</taxon>
        <taxon>Leotiomycetes</taxon>
        <taxon>Helotiales</taxon>
        <taxon>Helotiales incertae sedis</taxon>
        <taxon>Amylocarpus</taxon>
    </lineage>
</organism>
<keyword evidence="8" id="KW-1185">Reference proteome</keyword>
<evidence type="ECO:0000256" key="3">
    <source>
        <dbReference type="ARBA" id="ARBA00022692"/>
    </source>
</evidence>
<dbReference type="Proteomes" id="UP000824998">
    <property type="component" value="Unassembled WGS sequence"/>
</dbReference>
<evidence type="ECO:0000313" key="7">
    <source>
        <dbReference type="EMBL" id="KAG9238134.1"/>
    </source>
</evidence>
<reference evidence="7" key="1">
    <citation type="journal article" date="2021" name="IMA Fungus">
        <title>Genomic characterization of three marine fungi, including Emericellopsis atlantica sp. nov. with signatures of a generalist lifestyle and marine biomass degradation.</title>
        <authorList>
            <person name="Hagestad O.C."/>
            <person name="Hou L."/>
            <person name="Andersen J.H."/>
            <person name="Hansen E.H."/>
            <person name="Altermark B."/>
            <person name="Li C."/>
            <person name="Kuhnert E."/>
            <person name="Cox R.J."/>
            <person name="Crous P.W."/>
            <person name="Spatafora J.W."/>
            <person name="Lail K."/>
            <person name="Amirebrahimi M."/>
            <person name="Lipzen A."/>
            <person name="Pangilinan J."/>
            <person name="Andreopoulos W."/>
            <person name="Hayes R.D."/>
            <person name="Ng V."/>
            <person name="Grigoriev I.V."/>
            <person name="Jackson S.A."/>
            <person name="Sutton T.D.S."/>
            <person name="Dobson A.D.W."/>
            <person name="Rama T."/>
        </authorList>
    </citation>
    <scope>NUCLEOTIDE SEQUENCE</scope>
    <source>
        <strain evidence="7">TRa018bII</strain>
    </source>
</reference>
<dbReference type="GO" id="GO:0005886">
    <property type="term" value="C:plasma membrane"/>
    <property type="evidence" value="ECO:0007669"/>
    <property type="project" value="TreeGrafter"/>
</dbReference>
<keyword evidence="2" id="KW-0813">Transport</keyword>
<feature type="transmembrane region" description="Helical" evidence="6">
    <location>
        <begin position="28"/>
        <end position="44"/>
    </location>
</feature>
<feature type="transmembrane region" description="Helical" evidence="6">
    <location>
        <begin position="165"/>
        <end position="185"/>
    </location>
</feature>
<accession>A0A9P7YQU4</accession>
<dbReference type="GO" id="GO:0022857">
    <property type="term" value="F:transmembrane transporter activity"/>
    <property type="evidence" value="ECO:0007669"/>
    <property type="project" value="TreeGrafter"/>
</dbReference>
<comment type="caution">
    <text evidence="7">The sequence shown here is derived from an EMBL/GenBank/DDBJ whole genome shotgun (WGS) entry which is preliminary data.</text>
</comment>
<dbReference type="PANTHER" id="PTHR23501:SF177">
    <property type="entry name" value="MAJOR FACILITATOR SUPERFAMILY (MFS) PROFILE DOMAIN-CONTAINING PROTEIN-RELATED"/>
    <property type="match status" value="1"/>
</dbReference>
<gene>
    <name evidence="7" type="ORF">BJ875DRAFT_437811</name>
</gene>
<name>A0A9P7YQU4_9HELO</name>
<evidence type="ECO:0000256" key="5">
    <source>
        <dbReference type="ARBA" id="ARBA00023136"/>
    </source>
</evidence>
<evidence type="ECO:0000256" key="1">
    <source>
        <dbReference type="ARBA" id="ARBA00004141"/>
    </source>
</evidence>
<evidence type="ECO:0000256" key="4">
    <source>
        <dbReference type="ARBA" id="ARBA00022989"/>
    </source>
</evidence>
<protein>
    <submittedName>
        <fullName evidence="7">Uncharacterized protein</fullName>
    </submittedName>
</protein>
<evidence type="ECO:0000256" key="6">
    <source>
        <dbReference type="SAM" id="Phobius"/>
    </source>
</evidence>
<feature type="transmembrane region" description="Helical" evidence="6">
    <location>
        <begin position="56"/>
        <end position="75"/>
    </location>
</feature>
<dbReference type="OrthoDB" id="10021397at2759"/>
<dbReference type="AlphaFoldDB" id="A0A9P7YQU4"/>
<dbReference type="EMBL" id="MU251375">
    <property type="protein sequence ID" value="KAG9238134.1"/>
    <property type="molecule type" value="Genomic_DNA"/>
</dbReference>
<keyword evidence="5 6" id="KW-0472">Membrane</keyword>
<keyword evidence="4 6" id="KW-1133">Transmembrane helix</keyword>
<dbReference type="PANTHER" id="PTHR23501">
    <property type="entry name" value="MAJOR FACILITATOR SUPERFAMILY"/>
    <property type="match status" value="1"/>
</dbReference>
<keyword evidence="3 6" id="KW-0812">Transmembrane</keyword>
<evidence type="ECO:0000313" key="8">
    <source>
        <dbReference type="Proteomes" id="UP000824998"/>
    </source>
</evidence>
<proteinExistence type="predicted"/>
<comment type="subcellular location">
    <subcellularLocation>
        <location evidence="1">Membrane</location>
        <topology evidence="1">Multi-pass membrane protein</topology>
    </subcellularLocation>
</comment>
<sequence length="188" mass="20243">MAVLLAFACVPCFHICYSERWYFSRIAGNFYILVYYLPIYFRAVRGTDATESGIWTIRLILGLTIISGLGITLPGTGLGLCFNVYYHNCTEHCTTGRGSDATAILLCALVVSAAQSIFQNEVFNTLSTASPNITPASLFAIGASEIQTTFSKAELPGNNMSYMKGLHMAFALSIPMAGVATLVALGQN</sequence>
<evidence type="ECO:0000256" key="2">
    <source>
        <dbReference type="ARBA" id="ARBA00022448"/>
    </source>
</evidence>